<feature type="region of interest" description="Disordered" evidence="1">
    <location>
        <begin position="155"/>
        <end position="178"/>
    </location>
</feature>
<organism evidence="2 3">
    <name type="scientific">Portunus trituberculatus</name>
    <name type="common">Swimming crab</name>
    <name type="synonym">Neptunus trituberculatus</name>
    <dbReference type="NCBI Taxonomy" id="210409"/>
    <lineage>
        <taxon>Eukaryota</taxon>
        <taxon>Metazoa</taxon>
        <taxon>Ecdysozoa</taxon>
        <taxon>Arthropoda</taxon>
        <taxon>Crustacea</taxon>
        <taxon>Multicrustacea</taxon>
        <taxon>Malacostraca</taxon>
        <taxon>Eumalacostraca</taxon>
        <taxon>Eucarida</taxon>
        <taxon>Decapoda</taxon>
        <taxon>Pleocyemata</taxon>
        <taxon>Brachyura</taxon>
        <taxon>Eubrachyura</taxon>
        <taxon>Portunoidea</taxon>
        <taxon>Portunidae</taxon>
        <taxon>Portuninae</taxon>
        <taxon>Portunus</taxon>
    </lineage>
</organism>
<sequence>MKTQAMKYSAGSSREGLRCSLSYLLSSVKVPEADGGVQGGGGCNGARRVHVHRDDTQRVSLQGVQQCQLIVTLAAPPPDPHQMGGWVAWGVPMLTFGQDAKHATCAISIANGLGHLKSRPILKLDRYMSTYQTTEQQTQQYMFPAAEVDRLKMTRSTAAKKEQSKIETTSGKRRYKGT</sequence>
<proteinExistence type="predicted"/>
<evidence type="ECO:0000313" key="2">
    <source>
        <dbReference type="EMBL" id="MPC23245.1"/>
    </source>
</evidence>
<comment type="caution">
    <text evidence="2">The sequence shown here is derived from an EMBL/GenBank/DDBJ whole genome shotgun (WGS) entry which is preliminary data.</text>
</comment>
<accession>A0A5B7DPV5</accession>
<evidence type="ECO:0000256" key="1">
    <source>
        <dbReference type="SAM" id="MobiDB-lite"/>
    </source>
</evidence>
<name>A0A5B7DPV5_PORTR</name>
<dbReference type="Proteomes" id="UP000324222">
    <property type="component" value="Unassembled WGS sequence"/>
</dbReference>
<dbReference type="AlphaFoldDB" id="A0A5B7DPV5"/>
<gene>
    <name evidence="2" type="ORF">E2C01_016285</name>
</gene>
<dbReference type="EMBL" id="VSRR010001182">
    <property type="protein sequence ID" value="MPC23245.1"/>
    <property type="molecule type" value="Genomic_DNA"/>
</dbReference>
<evidence type="ECO:0000313" key="3">
    <source>
        <dbReference type="Proteomes" id="UP000324222"/>
    </source>
</evidence>
<keyword evidence="3" id="KW-1185">Reference proteome</keyword>
<protein>
    <submittedName>
        <fullName evidence="2">Uncharacterized protein</fullName>
    </submittedName>
</protein>
<reference evidence="2 3" key="1">
    <citation type="submission" date="2019-05" db="EMBL/GenBank/DDBJ databases">
        <title>Another draft genome of Portunus trituberculatus and its Hox gene families provides insights of decapod evolution.</title>
        <authorList>
            <person name="Jeong J.-H."/>
            <person name="Song I."/>
            <person name="Kim S."/>
            <person name="Choi T."/>
            <person name="Kim D."/>
            <person name="Ryu S."/>
            <person name="Kim W."/>
        </authorList>
    </citation>
    <scope>NUCLEOTIDE SEQUENCE [LARGE SCALE GENOMIC DNA]</scope>
    <source>
        <tissue evidence="2">Muscle</tissue>
    </source>
</reference>